<evidence type="ECO:0000313" key="3">
    <source>
        <dbReference type="EMBL" id="PYY27194.1"/>
    </source>
</evidence>
<evidence type="ECO:0000313" key="4">
    <source>
        <dbReference type="Proteomes" id="UP000247459"/>
    </source>
</evidence>
<comment type="caution">
    <text evidence="3">The sequence shown here is derived from an EMBL/GenBank/DDBJ whole genome shotgun (WGS) entry which is preliminary data.</text>
</comment>
<gene>
    <name evidence="3" type="ORF">PIL02S_04693</name>
</gene>
<dbReference type="GO" id="GO:0046491">
    <property type="term" value="P:L-methylmalonyl-CoA metabolic process"/>
    <property type="evidence" value="ECO:0007669"/>
    <property type="project" value="TreeGrafter"/>
</dbReference>
<dbReference type="Proteomes" id="UP000247459">
    <property type="component" value="Unassembled WGS sequence"/>
</dbReference>
<dbReference type="EC" id="5.1.99.1" evidence="3"/>
<dbReference type="RefSeq" id="WP_110821662.1">
    <property type="nucleotide sequence ID" value="NZ_PRLG01000022.1"/>
</dbReference>
<dbReference type="AlphaFoldDB" id="A0A2W0C5M5"/>
<dbReference type="SUPFAM" id="SSF54593">
    <property type="entry name" value="Glyoxalase/Bleomycin resistance protein/Dihydroxybiphenyl dioxygenase"/>
    <property type="match status" value="1"/>
</dbReference>
<dbReference type="OrthoDB" id="375220at2"/>
<keyword evidence="1" id="KW-0479">Metal-binding</keyword>
<dbReference type="InterPro" id="IPR037523">
    <property type="entry name" value="VOC_core"/>
</dbReference>
<dbReference type="Pfam" id="PF13669">
    <property type="entry name" value="Glyoxalase_4"/>
    <property type="match status" value="1"/>
</dbReference>
<proteinExistence type="predicted"/>
<evidence type="ECO:0000259" key="2">
    <source>
        <dbReference type="PROSITE" id="PS51819"/>
    </source>
</evidence>
<dbReference type="EMBL" id="PRLG01000022">
    <property type="protein sequence ID" value="PYY27194.1"/>
    <property type="molecule type" value="Genomic_DNA"/>
</dbReference>
<dbReference type="InterPro" id="IPR051785">
    <property type="entry name" value="MMCE/EMCE_epimerase"/>
</dbReference>
<dbReference type="InterPro" id="IPR029068">
    <property type="entry name" value="Glyas_Bleomycin-R_OHBP_Dase"/>
</dbReference>
<protein>
    <submittedName>
        <fullName evidence="3">Glyoxalase family protein</fullName>
        <ecNumber evidence="3">5.1.99.1</ecNumber>
    </submittedName>
</protein>
<reference evidence="3 4" key="1">
    <citation type="submission" date="2018-01" db="EMBL/GenBank/DDBJ databases">
        <title>Genome sequence of the PGP bacterium Paenibacillus illinoisensis E3.</title>
        <authorList>
            <person name="Rolli E."/>
            <person name="Marasco R."/>
            <person name="Bessem C."/>
            <person name="Michoud G."/>
            <person name="Gaiarsa S."/>
            <person name="Borin S."/>
            <person name="Daffonchio D."/>
        </authorList>
    </citation>
    <scope>NUCLEOTIDE SEQUENCE [LARGE SCALE GENOMIC DNA]</scope>
    <source>
        <strain evidence="3 4">E3</strain>
    </source>
</reference>
<feature type="domain" description="VOC" evidence="2">
    <location>
        <begin position="5"/>
        <end position="154"/>
    </location>
</feature>
<organism evidence="3 4">
    <name type="scientific">Paenibacillus illinoisensis</name>
    <dbReference type="NCBI Taxonomy" id="59845"/>
    <lineage>
        <taxon>Bacteria</taxon>
        <taxon>Bacillati</taxon>
        <taxon>Bacillota</taxon>
        <taxon>Bacilli</taxon>
        <taxon>Bacillales</taxon>
        <taxon>Paenibacillaceae</taxon>
        <taxon>Paenibacillus</taxon>
    </lineage>
</organism>
<dbReference type="GO" id="GO:0004493">
    <property type="term" value="F:methylmalonyl-CoA epimerase activity"/>
    <property type="evidence" value="ECO:0007669"/>
    <property type="project" value="UniProtKB-EC"/>
</dbReference>
<dbReference type="PANTHER" id="PTHR43048:SF6">
    <property type="entry name" value="BLR8189 PROTEIN"/>
    <property type="match status" value="1"/>
</dbReference>
<sequence>MKTRGIDHIGITVPDVEQATVFLQQAFGARLVYDNITPQDPPQEGPEVERKLGLRPGAKATHIRMLSVGESASIELFQFGNTEQNDPARASDFGVQHVALYVDQMEKAAKRFTEAGGELLSDPSALSGPIEGGEGNQFVYGRAPWGMLIELISYPAGIDYPQDSEDQRWTPKAGRTD</sequence>
<dbReference type="Gene3D" id="3.10.180.10">
    <property type="entry name" value="2,3-Dihydroxybiphenyl 1,2-Dioxygenase, domain 1"/>
    <property type="match status" value="1"/>
</dbReference>
<dbReference type="PANTHER" id="PTHR43048">
    <property type="entry name" value="METHYLMALONYL-COA EPIMERASE"/>
    <property type="match status" value="1"/>
</dbReference>
<dbReference type="GO" id="GO:0046872">
    <property type="term" value="F:metal ion binding"/>
    <property type="evidence" value="ECO:0007669"/>
    <property type="project" value="UniProtKB-KW"/>
</dbReference>
<name>A0A2W0C5M5_9BACL</name>
<evidence type="ECO:0000256" key="1">
    <source>
        <dbReference type="ARBA" id="ARBA00022723"/>
    </source>
</evidence>
<keyword evidence="3" id="KW-0413">Isomerase</keyword>
<accession>A0A2W0C5M5</accession>
<dbReference type="PROSITE" id="PS51819">
    <property type="entry name" value="VOC"/>
    <property type="match status" value="1"/>
</dbReference>